<feature type="non-terminal residue" evidence="2">
    <location>
        <position position="1"/>
    </location>
</feature>
<name>A0A1D2VDV3_9ASCO</name>
<proteinExistence type="predicted"/>
<evidence type="ECO:0000313" key="3">
    <source>
        <dbReference type="Proteomes" id="UP000095038"/>
    </source>
</evidence>
<reference evidence="3" key="1">
    <citation type="submission" date="2016-05" db="EMBL/GenBank/DDBJ databases">
        <title>Comparative genomics of biotechnologically important yeasts.</title>
        <authorList>
            <consortium name="DOE Joint Genome Institute"/>
            <person name="Riley R."/>
            <person name="Haridas S."/>
            <person name="Wolfe K.H."/>
            <person name="Lopes M.R."/>
            <person name="Hittinger C.T."/>
            <person name="Goker M."/>
            <person name="Salamov A."/>
            <person name="Wisecaver J."/>
            <person name="Long T.M."/>
            <person name="Aerts A.L."/>
            <person name="Barry K."/>
            <person name="Choi C."/>
            <person name="Clum A."/>
            <person name="Coughlan A.Y."/>
            <person name="Deshpande S."/>
            <person name="Douglass A.P."/>
            <person name="Hanson S.J."/>
            <person name="Klenk H.-P."/>
            <person name="Labutti K."/>
            <person name="Lapidus A."/>
            <person name="Lindquist E."/>
            <person name="Lipzen A."/>
            <person name="Meier-Kolthoff J.P."/>
            <person name="Ohm R.A."/>
            <person name="Otillar R.P."/>
            <person name="Pangilinan J."/>
            <person name="Peng Y."/>
            <person name="Rokas A."/>
            <person name="Rosa C.A."/>
            <person name="Scheuner C."/>
            <person name="Sibirny A.A."/>
            <person name="Slot J.C."/>
            <person name="Stielow J.B."/>
            <person name="Sun H."/>
            <person name="Kurtzman C.P."/>
            <person name="Blackwell M."/>
            <person name="Grigoriev I.V."/>
            <person name="Jeffries T.W."/>
        </authorList>
    </citation>
    <scope>NUCLEOTIDE SEQUENCE [LARGE SCALE GENOMIC DNA]</scope>
    <source>
        <strain evidence="3">DSM 1968</strain>
    </source>
</reference>
<dbReference type="InParanoid" id="A0A1D2VDV3"/>
<sequence length="172" mass="19338">KTKVFVFEGNTKGIVETAEERMKKVFGVPHKKGEIPKTTSRFQSSSDISLNIAGVIVPSKPIEPDNCCMSGCVNCVWELFNDDLKNWKRKREKAAIALKKKGGIWPINFDPPIHLLNTENIPKELRGSTAQTPAQKLVQREQDEIDNDAYSLMPVSLRVFADLQRKLKSKSA</sequence>
<gene>
    <name evidence="2" type="ORF">ASCRUDRAFT_27091</name>
</gene>
<dbReference type="InterPro" id="IPR019180">
    <property type="entry name" value="Oxidoreductase-like_N"/>
</dbReference>
<accession>A0A1D2VDV3</accession>
<evidence type="ECO:0000313" key="2">
    <source>
        <dbReference type="EMBL" id="ODV59779.1"/>
    </source>
</evidence>
<dbReference type="AlphaFoldDB" id="A0A1D2VDV3"/>
<dbReference type="RefSeq" id="XP_020046086.1">
    <property type="nucleotide sequence ID" value="XM_020189982.1"/>
</dbReference>
<feature type="non-terminal residue" evidence="2">
    <location>
        <position position="172"/>
    </location>
</feature>
<evidence type="ECO:0000259" key="1">
    <source>
        <dbReference type="Pfam" id="PF09791"/>
    </source>
</evidence>
<dbReference type="PANTHER" id="PTHR21193">
    <property type="entry name" value="OXIDOREDUCTASE-LIKE DOMAIN-CONTAINING PROTEIN 1"/>
    <property type="match status" value="1"/>
</dbReference>
<dbReference type="FunCoup" id="A0A1D2VDV3">
    <property type="interactions" value="53"/>
</dbReference>
<dbReference type="GeneID" id="30963618"/>
<keyword evidence="3" id="KW-1185">Reference proteome</keyword>
<protein>
    <recommendedName>
        <fullName evidence="1">Oxidoreductase-like domain-containing protein</fullName>
    </recommendedName>
</protein>
<dbReference type="EMBL" id="KV454484">
    <property type="protein sequence ID" value="ODV59779.1"/>
    <property type="molecule type" value="Genomic_DNA"/>
</dbReference>
<dbReference type="Proteomes" id="UP000095038">
    <property type="component" value="Unassembled WGS sequence"/>
</dbReference>
<dbReference type="STRING" id="1344418.A0A1D2VDV3"/>
<dbReference type="GO" id="GO:0005739">
    <property type="term" value="C:mitochondrion"/>
    <property type="evidence" value="ECO:0007669"/>
    <property type="project" value="TreeGrafter"/>
</dbReference>
<feature type="domain" description="Oxidoreductase-like" evidence="1">
    <location>
        <begin position="52"/>
        <end position="95"/>
    </location>
</feature>
<organism evidence="2 3">
    <name type="scientific">Ascoidea rubescens DSM 1968</name>
    <dbReference type="NCBI Taxonomy" id="1344418"/>
    <lineage>
        <taxon>Eukaryota</taxon>
        <taxon>Fungi</taxon>
        <taxon>Dikarya</taxon>
        <taxon>Ascomycota</taxon>
        <taxon>Saccharomycotina</taxon>
        <taxon>Saccharomycetes</taxon>
        <taxon>Ascoideaceae</taxon>
        <taxon>Ascoidea</taxon>
    </lineage>
</organism>
<dbReference type="OrthoDB" id="10064411at2759"/>
<dbReference type="InterPro" id="IPR039251">
    <property type="entry name" value="OXLD1"/>
</dbReference>
<dbReference type="PANTHER" id="PTHR21193:SF3">
    <property type="entry name" value="OXIDOREDUCTASE-LIKE DOMAIN-CONTAINING PROTEIN 1"/>
    <property type="match status" value="1"/>
</dbReference>
<dbReference type="Pfam" id="PF09791">
    <property type="entry name" value="Oxidored-like"/>
    <property type="match status" value="1"/>
</dbReference>